<name>A0A7R7VUL8_ASPCH</name>
<dbReference type="AlphaFoldDB" id="A0A7R7VUL8"/>
<keyword evidence="1" id="KW-0812">Transmembrane</keyword>
<dbReference type="EMBL" id="AP024421">
    <property type="protein sequence ID" value="BCR90940.1"/>
    <property type="molecule type" value="Genomic_DNA"/>
</dbReference>
<reference evidence="2" key="1">
    <citation type="submission" date="2021-01" db="EMBL/GenBank/DDBJ databases">
        <authorList>
            <consortium name="Aspergillus chevalieri M1 genome sequencing consortium"/>
            <person name="Kazuki M."/>
            <person name="Futagami T."/>
        </authorList>
    </citation>
    <scope>NUCLEOTIDE SEQUENCE</scope>
    <source>
        <strain evidence="2">M1</strain>
    </source>
</reference>
<dbReference type="RefSeq" id="XP_043139462.1">
    <property type="nucleotide sequence ID" value="XM_043282043.1"/>
</dbReference>
<keyword evidence="1" id="KW-0472">Membrane</keyword>
<reference evidence="2" key="2">
    <citation type="submission" date="2021-02" db="EMBL/GenBank/DDBJ databases">
        <title>Aspergillus chevalieri M1 genome sequence.</title>
        <authorList>
            <person name="Kadooka C."/>
            <person name="Mori K."/>
            <person name="Futagami T."/>
        </authorList>
    </citation>
    <scope>NUCLEOTIDE SEQUENCE</scope>
    <source>
        <strain evidence="2">M1</strain>
    </source>
</reference>
<accession>A0A7R7VUL8</accession>
<dbReference type="KEGG" id="ache:ACHE_60826S"/>
<keyword evidence="1" id="KW-1133">Transmembrane helix</keyword>
<dbReference type="Proteomes" id="UP000637239">
    <property type="component" value="Chromosome 6"/>
</dbReference>
<protein>
    <submittedName>
        <fullName evidence="2">Uncharacterized protein</fullName>
    </submittedName>
</protein>
<organism evidence="2 3">
    <name type="scientific">Aspergillus chevalieri</name>
    <name type="common">Eurotium chevalieri</name>
    <dbReference type="NCBI Taxonomy" id="182096"/>
    <lineage>
        <taxon>Eukaryota</taxon>
        <taxon>Fungi</taxon>
        <taxon>Dikarya</taxon>
        <taxon>Ascomycota</taxon>
        <taxon>Pezizomycotina</taxon>
        <taxon>Eurotiomycetes</taxon>
        <taxon>Eurotiomycetidae</taxon>
        <taxon>Eurotiales</taxon>
        <taxon>Aspergillaceae</taxon>
        <taxon>Aspergillus</taxon>
        <taxon>Aspergillus subgen. Aspergillus</taxon>
    </lineage>
</organism>
<feature type="transmembrane region" description="Helical" evidence="1">
    <location>
        <begin position="70"/>
        <end position="90"/>
    </location>
</feature>
<evidence type="ECO:0000313" key="3">
    <source>
        <dbReference type="Proteomes" id="UP000637239"/>
    </source>
</evidence>
<evidence type="ECO:0000256" key="1">
    <source>
        <dbReference type="SAM" id="Phobius"/>
    </source>
</evidence>
<gene>
    <name evidence="2" type="ORF">ACHE_60826S</name>
</gene>
<dbReference type="GeneID" id="66985298"/>
<evidence type="ECO:0000313" key="2">
    <source>
        <dbReference type="EMBL" id="BCR90940.1"/>
    </source>
</evidence>
<proteinExistence type="predicted"/>
<sequence>MFQSCGCASPPATTPDNTVPYHTIPHGTPNTTVTWSFFKDRTLFPLFFNFYHHFHSFFGFPSIPLYLSSLWYILFEPVCILILSFVYLLHSQPDREFISKDAV</sequence>
<keyword evidence="3" id="KW-1185">Reference proteome</keyword>